<accession>A0A1G1V8C9</accession>
<sequence length="173" mass="19033">MVERDRTERPLVNQDVLSYLFGLVSETNPAVVDTPDHRLVIYIAERYHRMGGTNSKPDNSPPSACVLIGNPNTNPSPLHSSHPGLPDGFNTLFIFHPDKGEPQAYVTIVSRVIQQVELPLAGITQVAYVNPTHYPKETGAVPQMLIFDPNEATRIGQAIMRELQLGQQGSPTP</sequence>
<comment type="caution">
    <text evidence="1">The sequence shown here is derived from an EMBL/GenBank/DDBJ whole genome shotgun (WGS) entry which is preliminary data.</text>
</comment>
<evidence type="ECO:0000313" key="1">
    <source>
        <dbReference type="EMBL" id="OGY11669.1"/>
    </source>
</evidence>
<name>A0A1G1V8C9_9BACT</name>
<dbReference type="Proteomes" id="UP000178319">
    <property type="component" value="Unassembled WGS sequence"/>
</dbReference>
<organism evidence="1 2">
    <name type="scientific">Candidatus Blackburnbacteria bacterium RIFCSPHIGHO2_02_FULL_44_20</name>
    <dbReference type="NCBI Taxonomy" id="1797516"/>
    <lineage>
        <taxon>Bacteria</taxon>
        <taxon>Candidatus Blackburniibacteriota</taxon>
    </lineage>
</organism>
<evidence type="ECO:0000313" key="2">
    <source>
        <dbReference type="Proteomes" id="UP000178319"/>
    </source>
</evidence>
<gene>
    <name evidence="1" type="ORF">A3D26_00970</name>
</gene>
<proteinExistence type="predicted"/>
<reference evidence="1 2" key="1">
    <citation type="journal article" date="2016" name="Nat. Commun.">
        <title>Thousands of microbial genomes shed light on interconnected biogeochemical processes in an aquifer system.</title>
        <authorList>
            <person name="Anantharaman K."/>
            <person name="Brown C.T."/>
            <person name="Hug L.A."/>
            <person name="Sharon I."/>
            <person name="Castelle C.J."/>
            <person name="Probst A.J."/>
            <person name="Thomas B.C."/>
            <person name="Singh A."/>
            <person name="Wilkins M.J."/>
            <person name="Karaoz U."/>
            <person name="Brodie E.L."/>
            <person name="Williams K.H."/>
            <person name="Hubbard S.S."/>
            <person name="Banfield J.F."/>
        </authorList>
    </citation>
    <scope>NUCLEOTIDE SEQUENCE [LARGE SCALE GENOMIC DNA]</scope>
</reference>
<dbReference type="EMBL" id="MHBZ01000013">
    <property type="protein sequence ID" value="OGY11669.1"/>
    <property type="molecule type" value="Genomic_DNA"/>
</dbReference>
<dbReference type="AlphaFoldDB" id="A0A1G1V8C9"/>
<protein>
    <submittedName>
        <fullName evidence="1">Uncharacterized protein</fullName>
    </submittedName>
</protein>